<name>A0ABU7VU20_9BACL</name>
<feature type="domain" description="RNA polymerase sigma-70 region 4" evidence="7">
    <location>
        <begin position="132"/>
        <end position="179"/>
    </location>
</feature>
<dbReference type="Proteomes" id="UP001306950">
    <property type="component" value="Unassembled WGS sequence"/>
</dbReference>
<comment type="similarity">
    <text evidence="1">Belongs to the sigma-70 factor family. ECF subfamily.</text>
</comment>
<keyword evidence="9" id="KW-1185">Reference proteome</keyword>
<protein>
    <submittedName>
        <fullName evidence="8">Sigma-70 family RNA polymerase sigma factor</fullName>
    </submittedName>
</protein>
<keyword evidence="2" id="KW-0805">Transcription regulation</keyword>
<dbReference type="SUPFAM" id="SSF88659">
    <property type="entry name" value="Sigma3 and sigma4 domains of RNA polymerase sigma factors"/>
    <property type="match status" value="1"/>
</dbReference>
<dbReference type="InterPro" id="IPR036388">
    <property type="entry name" value="WH-like_DNA-bd_sf"/>
</dbReference>
<evidence type="ECO:0000256" key="4">
    <source>
        <dbReference type="ARBA" id="ARBA00023125"/>
    </source>
</evidence>
<dbReference type="InterPro" id="IPR007627">
    <property type="entry name" value="RNA_pol_sigma70_r2"/>
</dbReference>
<keyword evidence="5" id="KW-0804">Transcription</keyword>
<dbReference type="RefSeq" id="WP_331847419.1">
    <property type="nucleotide sequence ID" value="NZ_JAZHPZ010000007.1"/>
</dbReference>
<dbReference type="PANTHER" id="PTHR43133:SF62">
    <property type="entry name" value="RNA POLYMERASE SIGMA FACTOR SIGZ"/>
    <property type="match status" value="1"/>
</dbReference>
<dbReference type="Pfam" id="PF04545">
    <property type="entry name" value="Sigma70_r4"/>
    <property type="match status" value="1"/>
</dbReference>
<accession>A0ABU7VU20</accession>
<dbReference type="InterPro" id="IPR013325">
    <property type="entry name" value="RNA_pol_sigma_r2"/>
</dbReference>
<proteinExistence type="inferred from homology"/>
<dbReference type="InterPro" id="IPR013324">
    <property type="entry name" value="RNA_pol_sigma_r3/r4-like"/>
</dbReference>
<dbReference type="InterPro" id="IPR007630">
    <property type="entry name" value="RNA_pol_sigma70_r4"/>
</dbReference>
<evidence type="ECO:0000259" key="6">
    <source>
        <dbReference type="Pfam" id="PF04542"/>
    </source>
</evidence>
<dbReference type="NCBIfam" id="TIGR02937">
    <property type="entry name" value="sigma70-ECF"/>
    <property type="match status" value="1"/>
</dbReference>
<dbReference type="Gene3D" id="1.10.10.10">
    <property type="entry name" value="Winged helix-like DNA-binding domain superfamily/Winged helix DNA-binding domain"/>
    <property type="match status" value="1"/>
</dbReference>
<dbReference type="SUPFAM" id="SSF88946">
    <property type="entry name" value="Sigma2 domain of RNA polymerase sigma factors"/>
    <property type="match status" value="1"/>
</dbReference>
<gene>
    <name evidence="8" type="ORF">V3851_15270</name>
</gene>
<evidence type="ECO:0000313" key="8">
    <source>
        <dbReference type="EMBL" id="MEF2967197.1"/>
    </source>
</evidence>
<comment type="caution">
    <text evidence="8">The sequence shown here is derived from an EMBL/GenBank/DDBJ whole genome shotgun (WGS) entry which is preliminary data.</text>
</comment>
<dbReference type="InterPro" id="IPR014284">
    <property type="entry name" value="RNA_pol_sigma-70_dom"/>
</dbReference>
<evidence type="ECO:0000256" key="1">
    <source>
        <dbReference type="ARBA" id="ARBA00010641"/>
    </source>
</evidence>
<feature type="domain" description="RNA polymerase sigma-70 region 2" evidence="6">
    <location>
        <begin position="27"/>
        <end position="91"/>
    </location>
</feature>
<evidence type="ECO:0000256" key="5">
    <source>
        <dbReference type="ARBA" id="ARBA00023163"/>
    </source>
</evidence>
<keyword evidence="4" id="KW-0238">DNA-binding</keyword>
<dbReference type="Gene3D" id="1.10.1740.10">
    <property type="match status" value="1"/>
</dbReference>
<dbReference type="PANTHER" id="PTHR43133">
    <property type="entry name" value="RNA POLYMERASE ECF-TYPE SIGMA FACTO"/>
    <property type="match status" value="1"/>
</dbReference>
<dbReference type="CDD" id="cd06171">
    <property type="entry name" value="Sigma70_r4"/>
    <property type="match status" value="1"/>
</dbReference>
<dbReference type="EMBL" id="JAZHPZ010000007">
    <property type="protein sequence ID" value="MEF2967197.1"/>
    <property type="molecule type" value="Genomic_DNA"/>
</dbReference>
<evidence type="ECO:0000256" key="2">
    <source>
        <dbReference type="ARBA" id="ARBA00023015"/>
    </source>
</evidence>
<dbReference type="Pfam" id="PF04542">
    <property type="entry name" value="Sigma70_r2"/>
    <property type="match status" value="1"/>
</dbReference>
<sequence length="204" mass="24561">MPERLEWLLGADYHHLPDHIQEEVYYAFYDFVYGTIFYLVKDHQAAEDIIQEAFIKVVTKKPRFENEQVMKSWLKTVARNTTINYFRKNKKFRNHLDLERVFMDIDSNAAYTPSVEQTVETKLMEEAITAHLSRLKPEYRQLIEMRWKLGLSYKEIGERMNLCENIVRQRLFRTREGIKKMLFREWGGEYQAREKGVAKVSRRV</sequence>
<evidence type="ECO:0000313" key="9">
    <source>
        <dbReference type="Proteomes" id="UP001306950"/>
    </source>
</evidence>
<reference evidence="8 9" key="1">
    <citation type="submission" date="2024-02" db="EMBL/GenBank/DDBJ databases">
        <title>A nitrogen-fixing paenibacillus bacterium.</title>
        <authorList>
            <person name="Zhang W.L."/>
            <person name="Chen S.F."/>
        </authorList>
    </citation>
    <scope>NUCLEOTIDE SEQUENCE [LARGE SCALE GENOMIC DNA]</scope>
    <source>
        <strain evidence="8 9">M1</strain>
    </source>
</reference>
<evidence type="ECO:0000256" key="3">
    <source>
        <dbReference type="ARBA" id="ARBA00023082"/>
    </source>
</evidence>
<evidence type="ECO:0000259" key="7">
    <source>
        <dbReference type="Pfam" id="PF04545"/>
    </source>
</evidence>
<organism evidence="8 9">
    <name type="scientific">Paenibacillus haidiansis</name>
    <dbReference type="NCBI Taxonomy" id="1574488"/>
    <lineage>
        <taxon>Bacteria</taxon>
        <taxon>Bacillati</taxon>
        <taxon>Bacillota</taxon>
        <taxon>Bacilli</taxon>
        <taxon>Bacillales</taxon>
        <taxon>Paenibacillaceae</taxon>
        <taxon>Paenibacillus</taxon>
    </lineage>
</organism>
<dbReference type="InterPro" id="IPR039425">
    <property type="entry name" value="RNA_pol_sigma-70-like"/>
</dbReference>
<keyword evidence="3" id="KW-0731">Sigma factor</keyword>